<dbReference type="InterPro" id="IPR021878">
    <property type="entry name" value="TgpA_N"/>
</dbReference>
<reference evidence="5" key="1">
    <citation type="submission" date="2016-02" db="EMBL/GenBank/DDBJ databases">
        <authorList>
            <person name="Holder M.E."/>
            <person name="Ajami N.J."/>
            <person name="Petrosino J.F."/>
        </authorList>
    </citation>
    <scope>NUCLEOTIDE SEQUENCE [LARGE SCALE GENOMIC DNA]</scope>
    <source>
        <strain evidence="5">DSM 12838</strain>
    </source>
</reference>
<keyword evidence="1" id="KW-1133">Transmembrane helix</keyword>
<feature type="transmembrane region" description="Helical" evidence="1">
    <location>
        <begin position="129"/>
        <end position="147"/>
    </location>
</feature>
<dbReference type="Pfam" id="PF13559">
    <property type="entry name" value="DUF4129"/>
    <property type="match status" value="1"/>
</dbReference>
<dbReference type="Pfam" id="PF11992">
    <property type="entry name" value="TgpA_N"/>
    <property type="match status" value="1"/>
</dbReference>
<dbReference type="KEGG" id="doa:AXF15_11835"/>
<name>A0A0X8JRI3_9BACT</name>
<dbReference type="EMBL" id="CP014230">
    <property type="protein sequence ID" value="AMD93718.1"/>
    <property type="molecule type" value="Genomic_DNA"/>
</dbReference>
<dbReference type="PANTHER" id="PTHR42736:SF1">
    <property type="entry name" value="PROTEIN-GLUTAMINE GAMMA-GLUTAMYLTRANSFERASE"/>
    <property type="match status" value="1"/>
</dbReference>
<protein>
    <recommendedName>
        <fullName evidence="2">Transglutaminase-like domain-containing protein</fullName>
    </recommendedName>
</protein>
<dbReference type="AlphaFoldDB" id="A0A0X8JRI3"/>
<dbReference type="Gene3D" id="3.10.620.30">
    <property type="match status" value="1"/>
</dbReference>
<accession>A0A0X8JRI3</accession>
<dbReference type="InterPro" id="IPR025403">
    <property type="entry name" value="TgpA-like_C"/>
</dbReference>
<dbReference type="EMBL" id="CP014230">
    <property type="protein sequence ID" value="AMD93548.1"/>
    <property type="molecule type" value="Genomic_DNA"/>
</dbReference>
<organism evidence="3 5">
    <name type="scientific">Desulfomicrobium orale DSM 12838</name>
    <dbReference type="NCBI Taxonomy" id="888061"/>
    <lineage>
        <taxon>Bacteria</taxon>
        <taxon>Pseudomonadati</taxon>
        <taxon>Thermodesulfobacteriota</taxon>
        <taxon>Desulfovibrionia</taxon>
        <taxon>Desulfovibrionales</taxon>
        <taxon>Desulfomicrobiaceae</taxon>
        <taxon>Desulfomicrobium</taxon>
    </lineage>
</organism>
<dbReference type="KEGG" id="doa:AXF15_10845"/>
<keyword evidence="1" id="KW-0472">Membrane</keyword>
<feature type="domain" description="Transglutaminase-like" evidence="2">
    <location>
        <begin position="390"/>
        <end position="460"/>
    </location>
</feature>
<dbReference type="Proteomes" id="UP000063964">
    <property type="component" value="Chromosome"/>
</dbReference>
<feature type="transmembrane region" description="Helical" evidence="1">
    <location>
        <begin position="12"/>
        <end position="39"/>
    </location>
</feature>
<sequence>MNGITGCDRGRFRAVLAAAAIAFAPHLFHISPFVSVFLFSAWGYALGMQFRSWPTPPRWLLVVLALYCLGMVFSAYGRSFGEDAGVTLLMLMLGLKAVESKSLRDVLALSFLSYFVVVTNVLYSESLPMTAYMFFSVAAVTGALAYLHSGDVSPCPALRRGMKILLQALPLAIFLFIFFPRLQGVLWGVYNDRGKGVSGFSDTLDPGSVSDLALSGEVAFRVDFAGPVPPVETLYWRGQVLDSFDGRVWSRKRPFRPVESVPGNKGSEYTVTLEPHSGKWIFALDLPAPVSRRGITLGEGQVLEAQIPLRFRVRYTMAVAPGPDRSAPPGAWAVKLPGGNPRSRDLARQWAGKPAREAVGAFLRLLREGGFSYTLSPGATGENDIVDHFLFASRTGYCEHYASAMAFVMRAAGVPARIVVGYQGGEVNPMGGYLLVRQSEAHAWVEVWMDGGWERVDPTSVIAPQRLTGGSGQFAPRAEGLLPAGGVKMFSRVFRFFRLGWDAANNSWNQWMLGFNYERQRGLWERLGLSSGGMGRVIAAVALGFGIFLSAVTWNSLRRPAFRRDRARELYLRFLAACAALGVPAHRSDGPLTHLARFTARHPHLAEAAEPVVREYVALRYAGAERGEDQLEELVRAFTRRK</sequence>
<dbReference type="InterPro" id="IPR038765">
    <property type="entry name" value="Papain-like_cys_pep_sf"/>
</dbReference>
<proteinExistence type="predicted"/>
<feature type="transmembrane region" description="Helical" evidence="1">
    <location>
        <begin position="537"/>
        <end position="557"/>
    </location>
</feature>
<dbReference type="InterPro" id="IPR052901">
    <property type="entry name" value="Bact_TGase-like"/>
</dbReference>
<evidence type="ECO:0000313" key="4">
    <source>
        <dbReference type="EMBL" id="AMD93718.1"/>
    </source>
</evidence>
<feature type="transmembrane region" description="Helical" evidence="1">
    <location>
        <begin position="59"/>
        <end position="81"/>
    </location>
</feature>
<feature type="transmembrane region" description="Helical" evidence="1">
    <location>
        <begin position="102"/>
        <end position="123"/>
    </location>
</feature>
<dbReference type="SMART" id="SM00460">
    <property type="entry name" value="TGc"/>
    <property type="match status" value="1"/>
</dbReference>
<dbReference type="SUPFAM" id="SSF54001">
    <property type="entry name" value="Cysteine proteinases"/>
    <property type="match status" value="1"/>
</dbReference>
<dbReference type="STRING" id="888061.AXF15_10845"/>
<evidence type="ECO:0000256" key="1">
    <source>
        <dbReference type="SAM" id="Phobius"/>
    </source>
</evidence>
<feature type="transmembrane region" description="Helical" evidence="1">
    <location>
        <begin position="168"/>
        <end position="190"/>
    </location>
</feature>
<reference evidence="3" key="2">
    <citation type="submission" date="2016-02" db="EMBL/GenBank/DDBJ databases">
        <authorList>
            <person name="Wen L."/>
            <person name="He K."/>
            <person name="Yang H."/>
        </authorList>
    </citation>
    <scope>NUCLEOTIDE SEQUENCE [LARGE SCALE GENOMIC DNA]</scope>
    <source>
        <strain evidence="3">DSM 12838</strain>
    </source>
</reference>
<evidence type="ECO:0000313" key="5">
    <source>
        <dbReference type="Proteomes" id="UP000063964"/>
    </source>
</evidence>
<dbReference type="OrthoDB" id="9804872at2"/>
<dbReference type="Pfam" id="PF01841">
    <property type="entry name" value="Transglut_core"/>
    <property type="match status" value="1"/>
</dbReference>
<gene>
    <name evidence="3" type="ORF">AXF15_10845</name>
    <name evidence="4" type="ORF">AXF15_11835</name>
</gene>
<evidence type="ECO:0000313" key="3">
    <source>
        <dbReference type="EMBL" id="AMD93548.1"/>
    </source>
</evidence>
<keyword evidence="5" id="KW-1185">Reference proteome</keyword>
<evidence type="ECO:0000259" key="2">
    <source>
        <dbReference type="SMART" id="SM00460"/>
    </source>
</evidence>
<dbReference type="PANTHER" id="PTHR42736">
    <property type="entry name" value="PROTEIN-GLUTAMINE GAMMA-GLUTAMYLTRANSFERASE"/>
    <property type="match status" value="1"/>
</dbReference>
<dbReference type="InterPro" id="IPR002931">
    <property type="entry name" value="Transglutaminase-like"/>
</dbReference>
<keyword evidence="1" id="KW-0812">Transmembrane</keyword>
<dbReference type="RefSeq" id="WP_066607295.1">
    <property type="nucleotide sequence ID" value="NZ_CP014230.1"/>
</dbReference>